<feature type="compositionally biased region" description="Polar residues" evidence="1">
    <location>
        <begin position="197"/>
        <end position="229"/>
    </location>
</feature>
<keyword evidence="3" id="KW-1185">Reference proteome</keyword>
<protein>
    <submittedName>
        <fullName evidence="2">Uncharacterized protein</fullName>
    </submittedName>
</protein>
<accession>A0A8K0NM91</accession>
<proteinExistence type="predicted"/>
<reference evidence="2" key="1">
    <citation type="submission" date="2020-04" db="EMBL/GenBank/DDBJ databases">
        <title>Analysis of mating type loci in Filobasidium floriforme.</title>
        <authorList>
            <person name="Nowrousian M."/>
        </authorList>
    </citation>
    <scope>NUCLEOTIDE SEQUENCE</scope>
    <source>
        <strain evidence="2">CBS 6242</strain>
    </source>
</reference>
<organism evidence="2 3">
    <name type="scientific">Filobasidium floriforme</name>
    <dbReference type="NCBI Taxonomy" id="5210"/>
    <lineage>
        <taxon>Eukaryota</taxon>
        <taxon>Fungi</taxon>
        <taxon>Dikarya</taxon>
        <taxon>Basidiomycota</taxon>
        <taxon>Agaricomycotina</taxon>
        <taxon>Tremellomycetes</taxon>
        <taxon>Filobasidiales</taxon>
        <taxon>Filobasidiaceae</taxon>
        <taxon>Filobasidium</taxon>
    </lineage>
</organism>
<evidence type="ECO:0000313" key="2">
    <source>
        <dbReference type="EMBL" id="KAG7528186.1"/>
    </source>
</evidence>
<evidence type="ECO:0000313" key="3">
    <source>
        <dbReference type="Proteomes" id="UP000812966"/>
    </source>
</evidence>
<comment type="caution">
    <text evidence="2">The sequence shown here is derived from an EMBL/GenBank/DDBJ whole genome shotgun (WGS) entry which is preliminary data.</text>
</comment>
<name>A0A8K0NM91_9TREE</name>
<gene>
    <name evidence="2" type="ORF">FFLO_06357</name>
</gene>
<dbReference type="Proteomes" id="UP000812966">
    <property type="component" value="Unassembled WGS sequence"/>
</dbReference>
<sequence>MTTSIDTATISAIQTAESLVVSAPTGYVSLDTLNELLGSSVHTCERQGLTDPQTDYNVRKVYTYCLNEGNNGARKQLLTHGVLTKLEEVSGGQYLSYSSFAMFKNSLSAFVQTVQWWVDYESKIHMSKKRDDMRASLTRLRDDWNKAYLKLDDIERHYDLCGGANPDLGAKLSAATRDIDKWNQAFVEANQQVVDDTANTQERSQGTIIDQASGSSDVSSTAYASNEPTIESPESLRTVGQIYTSALDEVIGRIRTHPTEVDQVARELRCGDEVHSHAWDCLHKAWNLLKTNLGQPVVERLTLANPVGLERSKRFKERFDTLVVLAQLYCQLQQACPVRGPVADLMEHEEAQLKDVGKELDKLQVQCDIANGDEVPEDFDLVQAVSQVEQTFTKICDDYRRKIGWKVDVWDWRRRELAEQ</sequence>
<feature type="region of interest" description="Disordered" evidence="1">
    <location>
        <begin position="197"/>
        <end position="235"/>
    </location>
</feature>
<dbReference type="AlphaFoldDB" id="A0A8K0NM91"/>
<dbReference type="EMBL" id="JABELV010000200">
    <property type="protein sequence ID" value="KAG7528186.1"/>
    <property type="molecule type" value="Genomic_DNA"/>
</dbReference>
<evidence type="ECO:0000256" key="1">
    <source>
        <dbReference type="SAM" id="MobiDB-lite"/>
    </source>
</evidence>